<evidence type="ECO:0000256" key="4">
    <source>
        <dbReference type="ARBA" id="ARBA00022670"/>
    </source>
</evidence>
<keyword evidence="4 9" id="KW-0645">Protease</keyword>
<evidence type="ECO:0000313" key="15">
    <source>
        <dbReference type="EMBL" id="QBC69440.1"/>
    </source>
</evidence>
<dbReference type="InterPro" id="IPR029045">
    <property type="entry name" value="ClpP/crotonase-like_dom_sf"/>
</dbReference>
<dbReference type="PROSITE" id="PS00382">
    <property type="entry name" value="CLP_PROTEASE_HIS"/>
    <property type="match status" value="1"/>
</dbReference>
<accession>A0A411JWI8</accession>
<evidence type="ECO:0000256" key="7">
    <source>
        <dbReference type="ARBA" id="ARBA00034021"/>
    </source>
</evidence>
<dbReference type="InterPro" id="IPR033135">
    <property type="entry name" value="ClpP_His_AS"/>
</dbReference>
<comment type="function">
    <text evidence="8 9">Cleaves peptides in various proteins in a process that requires ATP hydrolysis. Has a chymotrypsin-like activity. Plays a major role in the degradation of misfolded proteins.</text>
</comment>
<evidence type="ECO:0000256" key="3">
    <source>
        <dbReference type="ARBA" id="ARBA00022640"/>
    </source>
</evidence>
<protein>
    <recommendedName>
        <fullName evidence="9 13">ATP-dependent Clp protease proteolytic subunit</fullName>
        <ecNumber evidence="9 12">3.4.21.92</ecNumber>
    </recommendedName>
    <alternativeName>
        <fullName evidence="9">Endopeptidase Clp</fullName>
    </alternativeName>
</protein>
<reference evidence="15" key="1">
    <citation type="journal article" date="2019" name="Mol. Phylogenet. Evol.">
        <title>Plastid phylogenomic insights into the evolution of Caryophyllales.</title>
        <authorList>
            <person name="Yao G."/>
            <person name="Jin J.J."/>
            <person name="Li H.T."/>
            <person name="Yang J.B."/>
            <person name="Shiva Mandala V."/>
            <person name="Croley M."/>
            <person name="Mostow R."/>
            <person name="Douglas N.A."/>
            <person name="Chase M.W."/>
            <person name="Christenhusz M.J."/>
            <person name="Soltis D.E."/>
            <person name="Soltis P.S."/>
            <person name="Smith S.A."/>
            <person name="Brockington S.F."/>
            <person name="Moore M.J."/>
            <person name="Yi T.S."/>
            <person name="Li D.Z."/>
        </authorList>
    </citation>
    <scope>NUCLEOTIDE SEQUENCE</scope>
</reference>
<keyword evidence="9" id="KW-0963">Cytoplasm</keyword>
<dbReference type="SUPFAM" id="SSF52096">
    <property type="entry name" value="ClpP/crotonase"/>
    <property type="match status" value="1"/>
</dbReference>
<keyword evidence="6 9" id="KW-0720">Serine protease</keyword>
<evidence type="ECO:0000256" key="12">
    <source>
        <dbReference type="RuleBase" id="RU000549"/>
    </source>
</evidence>
<geneLocation type="plastid" evidence="15"/>
<feature type="active site" description="Nucleophile" evidence="9">
    <location>
        <position position="101"/>
    </location>
</feature>
<evidence type="ECO:0000256" key="2">
    <source>
        <dbReference type="ARBA" id="ARBA00007039"/>
    </source>
</evidence>
<dbReference type="GO" id="GO:0006515">
    <property type="term" value="P:protein quality control for misfolded or incompletely synthesized proteins"/>
    <property type="evidence" value="ECO:0007669"/>
    <property type="project" value="TreeGrafter"/>
</dbReference>
<dbReference type="GO" id="GO:0009368">
    <property type="term" value="C:endopeptidase Clp complex"/>
    <property type="evidence" value="ECO:0007669"/>
    <property type="project" value="TreeGrafter"/>
</dbReference>
<keyword evidence="5 9" id="KW-0378">Hydrolase</keyword>
<dbReference type="GeneID" id="39413511"/>
<keyword evidence="14" id="KW-0812">Transmembrane</keyword>
<dbReference type="InterPro" id="IPR018215">
    <property type="entry name" value="ClpP_Ser_AS"/>
</dbReference>
<proteinExistence type="inferred from homology"/>
<evidence type="ECO:0000256" key="11">
    <source>
        <dbReference type="PROSITE-ProRule" id="PRU10086"/>
    </source>
</evidence>
<dbReference type="Gene3D" id="3.90.226.10">
    <property type="entry name" value="2-enoyl-CoA Hydratase, Chain A, domain 1"/>
    <property type="match status" value="1"/>
</dbReference>
<dbReference type="CDD" id="cd07017">
    <property type="entry name" value="S14_ClpP_2"/>
    <property type="match status" value="1"/>
</dbReference>
<dbReference type="GO" id="GO:0004252">
    <property type="term" value="F:serine-type endopeptidase activity"/>
    <property type="evidence" value="ECO:0007669"/>
    <property type="project" value="UniProtKB-UniRule"/>
</dbReference>
<dbReference type="RefSeq" id="YP_009569540.1">
    <property type="nucleotide sequence ID" value="NC_041264.1"/>
</dbReference>
<organism evidence="15">
    <name type="scientific">Portulaca pilosa</name>
    <dbReference type="NCBI Taxonomy" id="766930"/>
    <lineage>
        <taxon>Eukaryota</taxon>
        <taxon>Viridiplantae</taxon>
        <taxon>Streptophyta</taxon>
        <taxon>Embryophyta</taxon>
        <taxon>Tracheophyta</taxon>
        <taxon>Spermatophyta</taxon>
        <taxon>Magnoliopsida</taxon>
        <taxon>eudicotyledons</taxon>
        <taxon>Gunneridae</taxon>
        <taxon>Pentapetalae</taxon>
        <taxon>Caryophyllales</taxon>
        <taxon>Cactineae</taxon>
        <taxon>Portulacaceae</taxon>
        <taxon>Portulaca</taxon>
    </lineage>
</organism>
<feature type="transmembrane region" description="Helical" evidence="14">
    <location>
        <begin position="91"/>
        <end position="112"/>
    </location>
</feature>
<keyword evidence="14" id="KW-1133">Transmembrane helix</keyword>
<comment type="similarity">
    <text evidence="2 9 13">Belongs to the peptidase S14 family.</text>
</comment>
<feature type="active site" evidence="10">
    <location>
        <position position="101"/>
    </location>
</feature>
<evidence type="ECO:0000256" key="6">
    <source>
        <dbReference type="ARBA" id="ARBA00022825"/>
    </source>
</evidence>
<keyword evidence="3 15" id="KW-0934">Plastid</keyword>
<comment type="catalytic activity">
    <reaction evidence="7 9 11">
        <text>Hydrolysis of proteins to small peptides in the presence of ATP and magnesium. alpha-casein is the usual test substrate. In the absence of ATP, only oligopeptides shorter than five residues are hydrolyzed (such as succinyl-Leu-Tyr-|-NHMec, and Leu-Tyr-Leu-|-Tyr-Trp, in which cleavage of the -Tyr-|-Leu- and -Tyr-|-Trp bonds also occurs).</text>
        <dbReference type="EC" id="3.4.21.92"/>
    </reaction>
</comment>
<gene>
    <name evidence="9 15" type="primary">clpP</name>
</gene>
<dbReference type="Pfam" id="PF00574">
    <property type="entry name" value="CLP_protease"/>
    <property type="match status" value="1"/>
</dbReference>
<feature type="transmembrane region" description="Helical" evidence="14">
    <location>
        <begin position="63"/>
        <end position="85"/>
    </location>
</feature>
<comment type="subcellular location">
    <subcellularLocation>
        <location evidence="9">Cytoplasm</location>
    </subcellularLocation>
    <subcellularLocation>
        <location evidence="1">Plastid</location>
    </subcellularLocation>
</comment>
<dbReference type="PROSITE" id="PS00381">
    <property type="entry name" value="CLP_PROTEASE_SER"/>
    <property type="match status" value="1"/>
</dbReference>
<name>A0A411JWI8_9CARY</name>
<keyword evidence="14" id="KW-0472">Membrane</keyword>
<dbReference type="GO" id="GO:0051117">
    <property type="term" value="F:ATPase binding"/>
    <property type="evidence" value="ECO:0007669"/>
    <property type="project" value="TreeGrafter"/>
</dbReference>
<dbReference type="PANTHER" id="PTHR10381">
    <property type="entry name" value="ATP-DEPENDENT CLP PROTEASE PROTEOLYTIC SUBUNIT"/>
    <property type="match status" value="1"/>
</dbReference>
<evidence type="ECO:0000256" key="8">
    <source>
        <dbReference type="ARBA" id="ARBA00055217"/>
    </source>
</evidence>
<dbReference type="PRINTS" id="PR00127">
    <property type="entry name" value="CLPPROTEASEP"/>
</dbReference>
<dbReference type="HAMAP" id="MF_00444">
    <property type="entry name" value="ClpP"/>
    <property type="match status" value="1"/>
</dbReference>
<dbReference type="EMBL" id="MK397890">
    <property type="protein sequence ID" value="QBC69440.1"/>
    <property type="molecule type" value="Genomic_DNA"/>
</dbReference>
<evidence type="ECO:0000256" key="5">
    <source>
        <dbReference type="ARBA" id="ARBA00022801"/>
    </source>
</evidence>
<feature type="active site" evidence="9 11">
    <location>
        <position position="126"/>
    </location>
</feature>
<sequence length="196" mass="21500">MPIGVPKVPFQAPDEEDASWVDIYNRLYRGRLLFLGQELDIETGNQIMGLMAFLSIEDPTQDLYLLLNCPGGLALSGIGIYDMILSVPPDVYTLGLGLAASMGSFVLLGGTITKRIAYPRARVMIHQPASAFIKAKTGDFVLEAKEVLILREKITKVFVQRTGKPLWVISEDMERDLFMSATEAQAHGIVDSVAIA</sequence>
<evidence type="ECO:0000256" key="9">
    <source>
        <dbReference type="HAMAP-Rule" id="MF_00444"/>
    </source>
</evidence>
<dbReference type="InterPro" id="IPR001907">
    <property type="entry name" value="ClpP"/>
</dbReference>
<dbReference type="FunFam" id="3.90.226.10:FF:000006">
    <property type="entry name" value="ATP-dependent Clp protease proteolytic subunit"/>
    <property type="match status" value="1"/>
</dbReference>
<dbReference type="GO" id="GO:0004176">
    <property type="term" value="F:ATP-dependent peptidase activity"/>
    <property type="evidence" value="ECO:0007669"/>
    <property type="project" value="InterPro"/>
</dbReference>
<dbReference type="AlphaFoldDB" id="A0A411JWI8"/>
<evidence type="ECO:0000256" key="10">
    <source>
        <dbReference type="PROSITE-ProRule" id="PRU10085"/>
    </source>
</evidence>
<dbReference type="GO" id="GO:0009532">
    <property type="term" value="C:plastid stroma"/>
    <property type="evidence" value="ECO:0007669"/>
    <property type="project" value="UniProtKB-ARBA"/>
</dbReference>
<evidence type="ECO:0000256" key="1">
    <source>
        <dbReference type="ARBA" id="ARBA00004474"/>
    </source>
</evidence>
<evidence type="ECO:0000256" key="13">
    <source>
        <dbReference type="RuleBase" id="RU003567"/>
    </source>
</evidence>
<dbReference type="PANTHER" id="PTHR10381:SF73">
    <property type="entry name" value="ATP-DEPENDENT CLP PROTEASE PROTEOLYTIC SUBUNIT"/>
    <property type="match status" value="1"/>
</dbReference>
<evidence type="ECO:0000256" key="14">
    <source>
        <dbReference type="SAM" id="Phobius"/>
    </source>
</evidence>
<dbReference type="EC" id="3.4.21.92" evidence="9 12"/>
<comment type="subunit">
    <text evidence="9">Component of the chloroplastic Clp protease core complex.</text>
</comment>
<dbReference type="InterPro" id="IPR023562">
    <property type="entry name" value="ClpP/TepA"/>
</dbReference>